<name>A0A2A9HCP0_TEPT2</name>
<dbReference type="GO" id="GO:0016289">
    <property type="term" value="F:acyl-CoA hydrolase activity"/>
    <property type="evidence" value="ECO:0007669"/>
    <property type="project" value="TreeGrafter"/>
</dbReference>
<reference evidence="3 4" key="1">
    <citation type="submission" date="2017-09" db="EMBL/GenBank/DDBJ databases">
        <title>Sequencing the genomes of two abundant thermophiles in Great Basin hot springs: Thermocrinis jamiesonii and novel Chloroflexi Thermoflexus hugenholtzii.</title>
        <authorList>
            <person name="Hedlund B."/>
        </authorList>
    </citation>
    <scope>NUCLEOTIDE SEQUENCE [LARGE SCALE GENOMIC DNA]</scope>
    <source>
        <strain evidence="3 4">G233</strain>
    </source>
</reference>
<protein>
    <submittedName>
        <fullName evidence="3">Acyl-CoA thioesterase</fullName>
    </submittedName>
</protein>
<dbReference type="PANTHER" id="PTHR42856">
    <property type="entry name" value="ACYL-COENZYME A THIOESTERASE PAAI"/>
    <property type="match status" value="1"/>
</dbReference>
<dbReference type="NCBIfam" id="TIGR00369">
    <property type="entry name" value="unchar_dom_1"/>
    <property type="match status" value="1"/>
</dbReference>
<dbReference type="InterPro" id="IPR029069">
    <property type="entry name" value="HotDog_dom_sf"/>
</dbReference>
<accession>A0A2A9HCP0</accession>
<sequence length="137" mass="14818">MAKESRPPMGFQLLVGFDMTERGEGFSRCELEVEEKHLNPHGVVHGGVVYTLADTGMGAAVYSVLEPHESCATIELKVVYIAPVRAGRLVCESRVLHRGRRVIVLESEVRNGDRLAAKALGTFAVIANSNQGGEDGQ</sequence>
<dbReference type="InterPro" id="IPR052723">
    <property type="entry name" value="Acyl-CoA_thioesterase_PaaI"/>
</dbReference>
<evidence type="ECO:0000313" key="4">
    <source>
        <dbReference type="Proteomes" id="UP000223071"/>
    </source>
</evidence>
<gene>
    <name evidence="3" type="ORF">A9A59_0115</name>
</gene>
<dbReference type="InterPro" id="IPR003736">
    <property type="entry name" value="PAAI_dom"/>
</dbReference>
<dbReference type="Gene3D" id="3.10.129.10">
    <property type="entry name" value="Hotdog Thioesterase"/>
    <property type="match status" value="1"/>
</dbReference>
<dbReference type="Proteomes" id="UP000223071">
    <property type="component" value="Unassembled WGS sequence"/>
</dbReference>
<organism evidence="3 4">
    <name type="scientific">Tepidiforma thermophila (strain KCTC 52669 / CGMCC 1.13589 / G233)</name>
    <dbReference type="NCBI Taxonomy" id="2761530"/>
    <lineage>
        <taxon>Bacteria</taxon>
        <taxon>Bacillati</taxon>
        <taxon>Chloroflexota</taxon>
        <taxon>Tepidiformia</taxon>
        <taxon>Tepidiformales</taxon>
        <taxon>Tepidiformaceae</taxon>
        <taxon>Tepidiforma</taxon>
    </lineage>
</organism>
<evidence type="ECO:0000259" key="2">
    <source>
        <dbReference type="Pfam" id="PF03061"/>
    </source>
</evidence>
<evidence type="ECO:0000313" key="3">
    <source>
        <dbReference type="EMBL" id="PFG72922.1"/>
    </source>
</evidence>
<dbReference type="InterPro" id="IPR006683">
    <property type="entry name" value="Thioestr_dom"/>
</dbReference>
<feature type="domain" description="Thioesterase" evidence="2">
    <location>
        <begin position="41"/>
        <end position="114"/>
    </location>
</feature>
<dbReference type="PANTHER" id="PTHR42856:SF1">
    <property type="entry name" value="ACYL-COENZYME A THIOESTERASE PAAI"/>
    <property type="match status" value="1"/>
</dbReference>
<comment type="caution">
    <text evidence="3">The sequence shown here is derived from an EMBL/GenBank/DDBJ whole genome shotgun (WGS) entry which is preliminary data.</text>
</comment>
<keyword evidence="1" id="KW-0378">Hydrolase</keyword>
<dbReference type="Pfam" id="PF03061">
    <property type="entry name" value="4HBT"/>
    <property type="match status" value="1"/>
</dbReference>
<dbReference type="RefSeq" id="WP_165772399.1">
    <property type="nucleotide sequence ID" value="NZ_PDJQ01000001.1"/>
</dbReference>
<keyword evidence="4" id="KW-1185">Reference proteome</keyword>
<proteinExistence type="predicted"/>
<evidence type="ECO:0000256" key="1">
    <source>
        <dbReference type="ARBA" id="ARBA00022801"/>
    </source>
</evidence>
<dbReference type="CDD" id="cd03443">
    <property type="entry name" value="PaaI_thioesterase"/>
    <property type="match status" value="1"/>
</dbReference>
<dbReference type="AlphaFoldDB" id="A0A2A9HCP0"/>
<dbReference type="SUPFAM" id="SSF54637">
    <property type="entry name" value="Thioesterase/thiol ester dehydrase-isomerase"/>
    <property type="match status" value="1"/>
</dbReference>
<dbReference type="EMBL" id="PDJQ01000001">
    <property type="protein sequence ID" value="PFG72922.1"/>
    <property type="molecule type" value="Genomic_DNA"/>
</dbReference>